<name>A0ACC2X462_9TREE</name>
<dbReference type="EMBL" id="JASBWV010000027">
    <property type="protein sequence ID" value="KAJ9118808.1"/>
    <property type="molecule type" value="Genomic_DNA"/>
</dbReference>
<protein>
    <submittedName>
        <fullName evidence="1">Uncharacterized protein</fullName>
    </submittedName>
</protein>
<organism evidence="1 2">
    <name type="scientific">Naganishia onofrii</name>
    <dbReference type="NCBI Taxonomy" id="1851511"/>
    <lineage>
        <taxon>Eukaryota</taxon>
        <taxon>Fungi</taxon>
        <taxon>Dikarya</taxon>
        <taxon>Basidiomycota</taxon>
        <taxon>Agaricomycotina</taxon>
        <taxon>Tremellomycetes</taxon>
        <taxon>Filobasidiales</taxon>
        <taxon>Filobasidiaceae</taxon>
        <taxon>Naganishia</taxon>
    </lineage>
</organism>
<dbReference type="Proteomes" id="UP001234202">
    <property type="component" value="Unassembled WGS sequence"/>
</dbReference>
<proteinExistence type="predicted"/>
<accession>A0ACC2X462</accession>
<sequence length="518" mass="57559">MSLRLPSTTVKLPFNAPQLTSNNTEHGVKRTYTTSQIEQTICGMSKHAQCSESFYASAIREAIRSDGSSSSDEKQKMMEMLARFERGASEGGGSGDGSSVNGLEELLKGMGGLSQEDEGRGARIVEENEDDEDGFEALEALKVRLSDNPDLESMAVQDLVNLLPPAHRDQFLSLLSNPDADRVQRLLDSMNEADRKEVENESLPWFLTWNREQISEEEDEDVHHIPLDARTTLFLNPAPTTVTEELKVNPAVAIKLVYNTLAICMAYVHLLVIHALPSLQHISSSRLSAFDADQRRTKVLDEFLDLVPFLGDKESSLRFTSMKEAWESIWSRIGSRQSQEDHKANGRELITMLENVQKILVPSLDLGKASEHGVNLVLSDLYGAFSATDEVSWKSKSKSVESGSISADRPKLDKRHQKRLLAVAKKLVFYLGALQAIRQDFGRKVWLDLDAEFETTILKLKSETEEVGKDVQGPTVSKEGAGLAVETTEELSTATRLQTAPVTEYNASPRPRARIEEL</sequence>
<comment type="caution">
    <text evidence="1">The sequence shown here is derived from an EMBL/GenBank/DDBJ whole genome shotgun (WGS) entry which is preliminary data.</text>
</comment>
<evidence type="ECO:0000313" key="1">
    <source>
        <dbReference type="EMBL" id="KAJ9118808.1"/>
    </source>
</evidence>
<reference evidence="1" key="1">
    <citation type="submission" date="2023-04" db="EMBL/GenBank/DDBJ databases">
        <title>Draft Genome sequencing of Naganishia species isolated from polar environments using Oxford Nanopore Technology.</title>
        <authorList>
            <person name="Leo P."/>
            <person name="Venkateswaran K."/>
        </authorList>
    </citation>
    <scope>NUCLEOTIDE SEQUENCE</scope>
    <source>
        <strain evidence="1">DBVPG 5303</strain>
    </source>
</reference>
<keyword evidence="2" id="KW-1185">Reference proteome</keyword>
<evidence type="ECO:0000313" key="2">
    <source>
        <dbReference type="Proteomes" id="UP001234202"/>
    </source>
</evidence>
<gene>
    <name evidence="1" type="ORF">QFC24_006007</name>
</gene>